<evidence type="ECO:0000313" key="2">
    <source>
        <dbReference type="Proteomes" id="UP001179280"/>
    </source>
</evidence>
<dbReference type="Proteomes" id="UP001179280">
    <property type="component" value="Unassembled WGS sequence"/>
</dbReference>
<accession>A0ABS2SYG1</accession>
<reference evidence="1" key="1">
    <citation type="submission" date="2021-01" db="EMBL/GenBank/DDBJ databases">
        <title>Genomic Encyclopedia of Type Strains, Phase IV (KMG-IV): sequencing the most valuable type-strain genomes for metagenomic binning, comparative biology and taxonomic classification.</title>
        <authorList>
            <person name="Goeker M."/>
        </authorList>
    </citation>
    <scope>NUCLEOTIDE SEQUENCE</scope>
    <source>
        <strain evidence="1">DSM 21943</strain>
    </source>
</reference>
<dbReference type="EMBL" id="JAFBCV010000013">
    <property type="protein sequence ID" value="MBM7840290.1"/>
    <property type="molecule type" value="Genomic_DNA"/>
</dbReference>
<gene>
    <name evidence="1" type="ORF">JOC54_003571</name>
</gene>
<protein>
    <recommendedName>
        <fullName evidence="3">Glycosyltransferase 2-like domain-containing protein</fullName>
    </recommendedName>
</protein>
<dbReference type="RefSeq" id="WP_204467831.1">
    <property type="nucleotide sequence ID" value="NZ_JAFBCV010000013.1"/>
</dbReference>
<proteinExistence type="predicted"/>
<evidence type="ECO:0000313" key="1">
    <source>
        <dbReference type="EMBL" id="MBM7840290.1"/>
    </source>
</evidence>
<sequence>MKKISVVLIDYRNKKIIRNVRKQIKRLPFELEIFMVNNSESKRGATTLTEKVKECWRASTGSYIISLSQDTNVSQYDCGRLLFPLINKEVDLCEHHISYEKVNPYAFHRSHLRFFLTVYSHGTPLPLGKLRYRQIRVAPCLS</sequence>
<organism evidence="1 2">
    <name type="scientific">Shouchella xiaoxiensis</name>
    <dbReference type="NCBI Taxonomy" id="766895"/>
    <lineage>
        <taxon>Bacteria</taxon>
        <taxon>Bacillati</taxon>
        <taxon>Bacillota</taxon>
        <taxon>Bacilli</taxon>
        <taxon>Bacillales</taxon>
        <taxon>Bacillaceae</taxon>
        <taxon>Shouchella</taxon>
    </lineage>
</organism>
<keyword evidence="2" id="KW-1185">Reference proteome</keyword>
<name>A0ABS2SYG1_9BACI</name>
<comment type="caution">
    <text evidence="1">The sequence shown here is derived from an EMBL/GenBank/DDBJ whole genome shotgun (WGS) entry which is preliminary data.</text>
</comment>
<evidence type="ECO:0008006" key="3">
    <source>
        <dbReference type="Google" id="ProtNLM"/>
    </source>
</evidence>